<dbReference type="EMBL" id="JAJBZT010000010">
    <property type="protein sequence ID" value="MCB6184916.1"/>
    <property type="molecule type" value="Genomic_DNA"/>
</dbReference>
<evidence type="ECO:0000313" key="4">
    <source>
        <dbReference type="Proteomes" id="UP001165395"/>
    </source>
</evidence>
<protein>
    <submittedName>
        <fullName evidence="3">Phenol hydroxylase</fullName>
    </submittedName>
</protein>
<accession>A0ABS8DAG4</accession>
<comment type="caution">
    <text evidence="3">The sequence shown here is derived from an EMBL/GenBank/DDBJ whole genome shotgun (WGS) entry which is preliminary data.</text>
</comment>
<name>A0ABS8DAG4_9NEIS</name>
<dbReference type="RefSeq" id="WP_227181734.1">
    <property type="nucleotide sequence ID" value="NZ_JAJBZT010000010.1"/>
</dbReference>
<dbReference type="SUPFAM" id="SSF47240">
    <property type="entry name" value="Ferritin-like"/>
    <property type="match status" value="1"/>
</dbReference>
<dbReference type="InterPro" id="IPR003430">
    <property type="entry name" value="Phenol_Hydrox"/>
</dbReference>
<keyword evidence="1" id="KW-0560">Oxidoreductase</keyword>
<keyword evidence="4" id="KW-1185">Reference proteome</keyword>
<dbReference type="InterPro" id="IPR009078">
    <property type="entry name" value="Ferritin-like_SF"/>
</dbReference>
<dbReference type="Proteomes" id="UP001165395">
    <property type="component" value="Unassembled WGS sequence"/>
</dbReference>
<keyword evidence="2" id="KW-0503">Monooxygenase</keyword>
<dbReference type="InterPro" id="IPR012348">
    <property type="entry name" value="RNR-like"/>
</dbReference>
<sequence>MQIDLRTVSITPLRQTFGHLARRFGADKPASRYQEATFDLQPVENFHYRPTWEPEFDIFDKARTAIVMKDWYALKDPRQYYYGTWTLARGRMQETAEGDFELVEDLGLAGTYPEVGKNEALRVFLPLRHLAWAGNLNNGYISAYSYGIAISQATCYASMDQLGIAQYVTRLGMAFGDLDALASAKDAWLHAPEWQGLRQLVEDLMVEKDWFKVLVAQNYVMEGLLYPLIYDRFNDRLNDKYSPVFSMLTRFQREWFTENTKWIDSIMKTTAAESAENKALLGEWANHYLARVVNALAPIVEIAFGEQAGSEMDDAVIQLKARATKAGIPL</sequence>
<organism evidence="3 4">
    <name type="scientific">Leeia speluncae</name>
    <dbReference type="NCBI Taxonomy" id="2884804"/>
    <lineage>
        <taxon>Bacteria</taxon>
        <taxon>Pseudomonadati</taxon>
        <taxon>Pseudomonadota</taxon>
        <taxon>Betaproteobacteria</taxon>
        <taxon>Neisseriales</taxon>
        <taxon>Leeiaceae</taxon>
        <taxon>Leeia</taxon>
    </lineage>
</organism>
<dbReference type="PIRSF" id="PIRSF000040">
    <property type="entry name" value="MMOH_comp"/>
    <property type="match status" value="1"/>
</dbReference>
<dbReference type="Gene3D" id="1.10.620.20">
    <property type="entry name" value="Ribonucleotide Reductase, subunit A"/>
    <property type="match status" value="1"/>
</dbReference>
<proteinExistence type="predicted"/>
<evidence type="ECO:0000256" key="2">
    <source>
        <dbReference type="ARBA" id="ARBA00023033"/>
    </source>
</evidence>
<gene>
    <name evidence="3" type="ORF">LIN78_15315</name>
</gene>
<dbReference type="Pfam" id="PF02332">
    <property type="entry name" value="Phenol_Hydrox"/>
    <property type="match status" value="1"/>
</dbReference>
<evidence type="ECO:0000256" key="1">
    <source>
        <dbReference type="ARBA" id="ARBA00023002"/>
    </source>
</evidence>
<reference evidence="3" key="1">
    <citation type="submission" date="2021-10" db="EMBL/GenBank/DDBJ databases">
        <title>The complete genome sequence of Leeia sp. TBRC 13508.</title>
        <authorList>
            <person name="Charoenyingcharoen P."/>
            <person name="Yukphan P."/>
        </authorList>
    </citation>
    <scope>NUCLEOTIDE SEQUENCE</scope>
    <source>
        <strain evidence="3">TBRC 13508</strain>
    </source>
</reference>
<dbReference type="InterPro" id="IPR012078">
    <property type="entry name" value="MP_mOase_hydro"/>
</dbReference>
<evidence type="ECO:0000313" key="3">
    <source>
        <dbReference type="EMBL" id="MCB6184916.1"/>
    </source>
</evidence>